<keyword evidence="2" id="KW-1185">Reference proteome</keyword>
<accession>A0ABD0LU19</accession>
<evidence type="ECO:0000313" key="1">
    <source>
        <dbReference type="EMBL" id="KAK7502437.1"/>
    </source>
</evidence>
<dbReference type="AlphaFoldDB" id="A0ABD0LU19"/>
<dbReference type="EMBL" id="JACVVK020000026">
    <property type="protein sequence ID" value="KAK7502437.1"/>
    <property type="molecule type" value="Genomic_DNA"/>
</dbReference>
<proteinExistence type="predicted"/>
<sequence>MLQFVTQTHSQLYNATVRNTDTASFIAAGLFGTVVSKLEHTSGVADVVFWRLAADPSESTFYGVDHGRRNHKNMLWATMMASADLLGVVPKDT</sequence>
<protein>
    <submittedName>
        <fullName evidence="1">Uncharacterized protein</fullName>
    </submittedName>
</protein>
<name>A0ABD0LU19_9CAEN</name>
<dbReference type="Proteomes" id="UP001519460">
    <property type="component" value="Unassembled WGS sequence"/>
</dbReference>
<evidence type="ECO:0000313" key="2">
    <source>
        <dbReference type="Proteomes" id="UP001519460"/>
    </source>
</evidence>
<organism evidence="1 2">
    <name type="scientific">Batillaria attramentaria</name>
    <dbReference type="NCBI Taxonomy" id="370345"/>
    <lineage>
        <taxon>Eukaryota</taxon>
        <taxon>Metazoa</taxon>
        <taxon>Spiralia</taxon>
        <taxon>Lophotrochozoa</taxon>
        <taxon>Mollusca</taxon>
        <taxon>Gastropoda</taxon>
        <taxon>Caenogastropoda</taxon>
        <taxon>Sorbeoconcha</taxon>
        <taxon>Cerithioidea</taxon>
        <taxon>Batillariidae</taxon>
        <taxon>Batillaria</taxon>
    </lineage>
</organism>
<comment type="caution">
    <text evidence="1">The sequence shown here is derived from an EMBL/GenBank/DDBJ whole genome shotgun (WGS) entry which is preliminary data.</text>
</comment>
<gene>
    <name evidence="1" type="ORF">BaRGS_00006390</name>
</gene>
<reference evidence="1 2" key="1">
    <citation type="journal article" date="2023" name="Sci. Data">
        <title>Genome assembly of the Korean intertidal mud-creeper Batillaria attramentaria.</title>
        <authorList>
            <person name="Patra A.K."/>
            <person name="Ho P.T."/>
            <person name="Jun S."/>
            <person name="Lee S.J."/>
            <person name="Kim Y."/>
            <person name="Won Y.J."/>
        </authorList>
    </citation>
    <scope>NUCLEOTIDE SEQUENCE [LARGE SCALE GENOMIC DNA]</scope>
    <source>
        <strain evidence="1">Wonlab-2016</strain>
    </source>
</reference>